<feature type="active site" description="Proton donor" evidence="12">
    <location>
        <position position="294"/>
    </location>
</feature>
<evidence type="ECO:0000313" key="16">
    <source>
        <dbReference type="Proteomes" id="UP000192455"/>
    </source>
</evidence>
<keyword evidence="9 11" id="KW-0378">Hydrolase</keyword>
<dbReference type="SUPFAM" id="SSF53474">
    <property type="entry name" value="alpha/beta-Hydrolases"/>
    <property type="match status" value="1"/>
</dbReference>
<dbReference type="STRING" id="515897.SAMN05421849_0744"/>
<dbReference type="InterPro" id="IPR005944">
    <property type="entry name" value="Pro_iminopeptidase"/>
</dbReference>
<dbReference type="GO" id="GO:0004177">
    <property type="term" value="F:aminopeptidase activity"/>
    <property type="evidence" value="ECO:0007669"/>
    <property type="project" value="UniProtKB-UniRule"/>
</dbReference>
<keyword evidence="6 11" id="KW-0031">Aminopeptidase</keyword>
<keyword evidence="8 11" id="KW-0645">Protease</keyword>
<keyword evidence="16" id="KW-1185">Reference proteome</keyword>
<reference evidence="15 16" key="1">
    <citation type="submission" date="2017-01" db="EMBL/GenBank/DDBJ databases">
        <authorList>
            <person name="Mah S.A."/>
            <person name="Swanson W.J."/>
            <person name="Moy G.W."/>
            <person name="Vacquier V.D."/>
        </authorList>
    </citation>
    <scope>NUCLEOTIDE SEQUENCE [LARGE SCALE GENOMIC DNA]</scope>
    <source>
        <strain evidence="15 16">DSM 21219</strain>
    </source>
</reference>
<evidence type="ECO:0000256" key="5">
    <source>
        <dbReference type="ARBA" id="ARBA00021843"/>
    </source>
</evidence>
<dbReference type="Pfam" id="PF00561">
    <property type="entry name" value="Abhydrolase_1"/>
    <property type="match status" value="1"/>
</dbReference>
<dbReference type="NCBIfam" id="TIGR01249">
    <property type="entry name" value="pro_imino_pep_1"/>
    <property type="match status" value="1"/>
</dbReference>
<evidence type="ECO:0000256" key="11">
    <source>
        <dbReference type="PIRNR" id="PIRNR006431"/>
    </source>
</evidence>
<evidence type="ECO:0000256" key="10">
    <source>
        <dbReference type="ARBA" id="ARBA00029605"/>
    </source>
</evidence>
<evidence type="ECO:0000259" key="14">
    <source>
        <dbReference type="Pfam" id="PF00561"/>
    </source>
</evidence>
<comment type="subcellular location">
    <subcellularLocation>
        <location evidence="2 11">Cytoplasm</location>
    </subcellularLocation>
</comment>
<dbReference type="GO" id="GO:0005737">
    <property type="term" value="C:cytoplasm"/>
    <property type="evidence" value="ECO:0007669"/>
    <property type="project" value="UniProtKB-SubCell"/>
</dbReference>
<dbReference type="PANTHER" id="PTHR43722">
    <property type="entry name" value="PROLINE IMINOPEPTIDASE"/>
    <property type="match status" value="1"/>
</dbReference>
<evidence type="ECO:0000256" key="3">
    <source>
        <dbReference type="ARBA" id="ARBA00010088"/>
    </source>
</evidence>
<dbReference type="GO" id="GO:0006508">
    <property type="term" value="P:proteolysis"/>
    <property type="evidence" value="ECO:0007669"/>
    <property type="project" value="UniProtKB-KW"/>
</dbReference>
<keyword evidence="7 11" id="KW-0963">Cytoplasm</keyword>
<dbReference type="PIRSF" id="PIRSF006431">
    <property type="entry name" value="Pept_S33"/>
    <property type="match status" value="1"/>
</dbReference>
<dbReference type="EMBL" id="FTPS01000001">
    <property type="protein sequence ID" value="SIT77458.1"/>
    <property type="molecule type" value="Genomic_DNA"/>
</dbReference>
<dbReference type="Proteomes" id="UP000192455">
    <property type="component" value="Unassembled WGS sequence"/>
</dbReference>
<evidence type="ECO:0000256" key="7">
    <source>
        <dbReference type="ARBA" id="ARBA00022490"/>
    </source>
</evidence>
<protein>
    <recommendedName>
        <fullName evidence="5 11">Proline iminopeptidase</fullName>
        <shortName evidence="11">PIP</shortName>
        <ecNumber evidence="4 11">3.4.11.5</ecNumber>
    </recommendedName>
    <alternativeName>
        <fullName evidence="10 11">Prolyl aminopeptidase</fullName>
    </alternativeName>
</protein>
<sequence length="323" mass="35036">MKPAPGPGLLSAGHVPVGEGHDIYVETSGDPGGVPVVFLHGGPGSGFRAEQRRLFPPDAFLVMFDQRGAGQSRPARSRIDNTTVHLIADMEHLRDRLGIRRWIVTGGSWGATLALAYAERHAERVAGLVLRSVFLGTRQELDTAFLHNPALFHPDLHRDFLALLPPSERGDPLPAYWARILGPDMAESRRFAHAWHDTERILSVIAPAQARLDPAALNDPARPLPATPFMEAHYFSHGCFLDHRPLLENAAALHGIPGILIQARHDLLCPPATSHALAARWPDAEIRHVEQAGHSVSDGATAEALKAAIRDMSARIVTAPAVP</sequence>
<evidence type="ECO:0000256" key="4">
    <source>
        <dbReference type="ARBA" id="ARBA00012568"/>
    </source>
</evidence>
<comment type="similarity">
    <text evidence="3 11 13">Belongs to the peptidase S33 family.</text>
</comment>
<evidence type="ECO:0000256" key="13">
    <source>
        <dbReference type="RuleBase" id="RU003421"/>
    </source>
</evidence>
<evidence type="ECO:0000256" key="8">
    <source>
        <dbReference type="ARBA" id="ARBA00022670"/>
    </source>
</evidence>
<dbReference type="InterPro" id="IPR029058">
    <property type="entry name" value="AB_hydrolase_fold"/>
</dbReference>
<dbReference type="Gene3D" id="3.40.50.1820">
    <property type="entry name" value="alpha/beta hydrolase"/>
    <property type="match status" value="1"/>
</dbReference>
<comment type="catalytic activity">
    <reaction evidence="1 11 13">
        <text>Release of N-terminal proline from a peptide.</text>
        <dbReference type="EC" id="3.4.11.5"/>
    </reaction>
</comment>
<dbReference type="InterPro" id="IPR002410">
    <property type="entry name" value="Peptidase_S33"/>
</dbReference>
<evidence type="ECO:0000256" key="1">
    <source>
        <dbReference type="ARBA" id="ARBA00001585"/>
    </source>
</evidence>
<dbReference type="OrthoDB" id="9796770at2"/>
<dbReference type="InterPro" id="IPR000073">
    <property type="entry name" value="AB_hydrolase_1"/>
</dbReference>
<evidence type="ECO:0000256" key="6">
    <source>
        <dbReference type="ARBA" id="ARBA00022438"/>
    </source>
</evidence>
<evidence type="ECO:0000256" key="9">
    <source>
        <dbReference type="ARBA" id="ARBA00022801"/>
    </source>
</evidence>
<feature type="active site" description="Nucleophile" evidence="12">
    <location>
        <position position="108"/>
    </location>
</feature>
<evidence type="ECO:0000313" key="15">
    <source>
        <dbReference type="EMBL" id="SIT77458.1"/>
    </source>
</evidence>
<evidence type="ECO:0000256" key="2">
    <source>
        <dbReference type="ARBA" id="ARBA00004496"/>
    </source>
</evidence>
<feature type="domain" description="AB hydrolase-1" evidence="14">
    <location>
        <begin position="35"/>
        <end position="296"/>
    </location>
</feature>
<dbReference type="PRINTS" id="PR00793">
    <property type="entry name" value="PROAMNOPTASE"/>
</dbReference>
<evidence type="ECO:0000256" key="12">
    <source>
        <dbReference type="PIRSR" id="PIRSR006431-1"/>
    </source>
</evidence>
<accession>A0A1R3WHS9</accession>
<dbReference type="PANTHER" id="PTHR43722:SF1">
    <property type="entry name" value="PROLINE IMINOPEPTIDASE"/>
    <property type="match status" value="1"/>
</dbReference>
<organism evidence="15 16">
    <name type="scientific">Pontibaca methylaminivorans</name>
    <dbReference type="NCBI Taxonomy" id="515897"/>
    <lineage>
        <taxon>Bacteria</taxon>
        <taxon>Pseudomonadati</taxon>
        <taxon>Pseudomonadota</taxon>
        <taxon>Alphaproteobacteria</taxon>
        <taxon>Rhodobacterales</taxon>
        <taxon>Roseobacteraceae</taxon>
        <taxon>Pontibaca</taxon>
    </lineage>
</organism>
<feature type="active site" evidence="12">
    <location>
        <position position="266"/>
    </location>
</feature>
<dbReference type="RefSeq" id="WP_076647533.1">
    <property type="nucleotide sequence ID" value="NZ_FTPS01000001.1"/>
</dbReference>
<proteinExistence type="inferred from homology"/>
<dbReference type="AlphaFoldDB" id="A0A1R3WHS9"/>
<name>A0A1R3WHS9_9RHOB</name>
<dbReference type="EC" id="3.4.11.5" evidence="4 11"/>
<gene>
    <name evidence="15" type="ORF">SAMN05421849_0744</name>
</gene>